<evidence type="ECO:0000313" key="1">
    <source>
        <dbReference type="EMBL" id="GDY42448.1"/>
    </source>
</evidence>
<proteinExistence type="predicted"/>
<evidence type="ECO:0008006" key="3">
    <source>
        <dbReference type="Google" id="ProtNLM"/>
    </source>
</evidence>
<accession>A0A4D4K724</accession>
<comment type="caution">
    <text evidence="1">The sequence shown here is derived from an EMBL/GenBank/DDBJ whole genome shotgun (WGS) entry which is preliminary data.</text>
</comment>
<dbReference type="Pfam" id="PF03995">
    <property type="entry name" value="Inhibitor_I36"/>
    <property type="match status" value="1"/>
</dbReference>
<dbReference type="EMBL" id="BJHV01000001">
    <property type="protein sequence ID" value="GDY42448.1"/>
    <property type="molecule type" value="Genomic_DNA"/>
</dbReference>
<sequence>MIDPMVANGSRRTRWLPFCSFHSFHTGSENDMRKITTAAAVSALALTATLAATLAPAATALAAAAPPRLGNCAAGQLCLWRSGGFTGARQTHELAGVDIESCVPLPSGTTAASLANRTGRPVTAYQSGECAETAEFRTYPTGSWAPETPYQVRAFKIWER</sequence>
<dbReference type="AlphaFoldDB" id="A0A4D4K724"/>
<organism evidence="1 2">
    <name type="scientific">Streptomyces antimycoticus</name>
    <dbReference type="NCBI Taxonomy" id="68175"/>
    <lineage>
        <taxon>Bacteria</taxon>
        <taxon>Bacillati</taxon>
        <taxon>Actinomycetota</taxon>
        <taxon>Actinomycetes</taxon>
        <taxon>Kitasatosporales</taxon>
        <taxon>Streptomycetaceae</taxon>
        <taxon>Streptomyces</taxon>
        <taxon>Streptomyces violaceusniger group</taxon>
    </lineage>
</organism>
<name>A0A4D4K724_9ACTN</name>
<keyword evidence="2" id="KW-1185">Reference proteome</keyword>
<evidence type="ECO:0000313" key="2">
    <source>
        <dbReference type="Proteomes" id="UP000299290"/>
    </source>
</evidence>
<dbReference type="Proteomes" id="UP000299290">
    <property type="component" value="Unassembled WGS sequence"/>
</dbReference>
<protein>
    <recommendedName>
        <fullName evidence="3">Proteinase inhibitor I36 SMPI</fullName>
    </recommendedName>
</protein>
<gene>
    <name evidence="1" type="ORF">SANT12839_033300</name>
</gene>
<reference evidence="1 2" key="1">
    <citation type="journal article" date="2020" name="Int. J. Syst. Evol. Microbiol.">
        <title>Reclassification of Streptomyces castelarensis and Streptomyces sporoclivatus as later heterotypic synonyms of Streptomyces antimycoticus.</title>
        <authorList>
            <person name="Komaki H."/>
            <person name="Tamura T."/>
        </authorList>
    </citation>
    <scope>NUCLEOTIDE SEQUENCE [LARGE SCALE GENOMIC DNA]</scope>
    <source>
        <strain evidence="1 2">NBRC 12839</strain>
    </source>
</reference>